<accession>A0A378RKN2</accession>
<name>A0A378RKN2_MYROD</name>
<feature type="region of interest" description="Disordered" evidence="1">
    <location>
        <begin position="1"/>
        <end position="34"/>
    </location>
</feature>
<dbReference type="PANTHER" id="PTHR32305:SF15">
    <property type="entry name" value="PROTEIN RHSA-RELATED"/>
    <property type="match status" value="1"/>
</dbReference>
<dbReference type="Proteomes" id="UP000255024">
    <property type="component" value="Unassembled WGS sequence"/>
</dbReference>
<dbReference type="PANTHER" id="PTHR32305">
    <property type="match status" value="1"/>
</dbReference>
<dbReference type="AlphaFoldDB" id="A0A378RKN2"/>
<gene>
    <name evidence="2" type="primary">wapA_2</name>
    <name evidence="2" type="ORF">NCTC11179_01122</name>
</gene>
<evidence type="ECO:0000256" key="1">
    <source>
        <dbReference type="SAM" id="MobiDB-lite"/>
    </source>
</evidence>
<evidence type="ECO:0000313" key="3">
    <source>
        <dbReference type="Proteomes" id="UP000255024"/>
    </source>
</evidence>
<feature type="compositionally biased region" description="Basic and acidic residues" evidence="1">
    <location>
        <begin position="369"/>
        <end position="379"/>
    </location>
</feature>
<evidence type="ECO:0000313" key="2">
    <source>
        <dbReference type="EMBL" id="STZ27586.1"/>
    </source>
</evidence>
<dbReference type="NCBIfam" id="TIGR03696">
    <property type="entry name" value="Rhs_assc_core"/>
    <property type="match status" value="1"/>
</dbReference>
<sequence>MFCDLDIPEIKEEPVPRPEPEFPPIVLPPGEDDDEWVDEPEDGTLIEANPLEEYGPVWWYHGDHLGSTSYITDVFGTPVQYLEYLPFGEVMVEQSTNNLLENVYKFNAKELDAQTGYYYYGARYYDPGASIFLSVDPLAEKYPGINPYVYVANNPVNFVDPDGRKIVNADRLRLAKHRNNYNDYQQRGDFKTYANLSRSEVRRQYGSEGVSKWKSVKSIVKAYETNISKYESRANKTDEIMKKWKKESPNLYGKIDAMNVDMYLGVDQNVSSGLEGKPFGATGGVINEGGENVFRVNDLNATNALPVYINSGVNIDSIDPETGEYSLNHEGGHFIFTVENPTQYLQEKENIGAGNYNGGHHPDATTGKKAKEYGKQKDI</sequence>
<protein>
    <submittedName>
        <fullName evidence="2">Cell wall-associated polypeptide CWBP200</fullName>
    </submittedName>
</protein>
<feature type="compositionally biased region" description="Basic and acidic residues" evidence="1">
    <location>
        <begin position="8"/>
        <end position="20"/>
    </location>
</feature>
<proteinExistence type="predicted"/>
<reference evidence="2 3" key="1">
    <citation type="submission" date="2018-06" db="EMBL/GenBank/DDBJ databases">
        <authorList>
            <consortium name="Pathogen Informatics"/>
            <person name="Doyle S."/>
        </authorList>
    </citation>
    <scope>NUCLEOTIDE SEQUENCE [LARGE SCALE GENOMIC DNA]</scope>
    <source>
        <strain evidence="2 3">NCTC11179</strain>
    </source>
</reference>
<dbReference type="InterPro" id="IPR050708">
    <property type="entry name" value="T6SS_VgrG/RHS"/>
</dbReference>
<keyword evidence="3" id="KW-1185">Reference proteome</keyword>
<feature type="region of interest" description="Disordered" evidence="1">
    <location>
        <begin position="352"/>
        <end position="379"/>
    </location>
</feature>
<dbReference type="InterPro" id="IPR022385">
    <property type="entry name" value="Rhs_assc_core"/>
</dbReference>
<dbReference type="Gene3D" id="2.180.10.10">
    <property type="entry name" value="RHS repeat-associated core"/>
    <property type="match status" value="1"/>
</dbReference>
<dbReference type="EMBL" id="UGQL01000001">
    <property type="protein sequence ID" value="STZ27586.1"/>
    <property type="molecule type" value="Genomic_DNA"/>
</dbReference>
<organism evidence="2 3">
    <name type="scientific">Myroides odoratus</name>
    <name type="common">Flavobacterium odoratum</name>
    <dbReference type="NCBI Taxonomy" id="256"/>
    <lineage>
        <taxon>Bacteria</taxon>
        <taxon>Pseudomonadati</taxon>
        <taxon>Bacteroidota</taxon>
        <taxon>Flavobacteriia</taxon>
        <taxon>Flavobacteriales</taxon>
        <taxon>Flavobacteriaceae</taxon>
        <taxon>Myroides</taxon>
    </lineage>
</organism>
<dbReference type="RefSeq" id="WP_236594141.1">
    <property type="nucleotide sequence ID" value="NZ_CP068107.1"/>
</dbReference>